<gene>
    <name evidence="2" type="ORF">J3R75_001233</name>
</gene>
<dbReference type="PANTHER" id="PTHR30005:SF0">
    <property type="entry name" value="RETROGRADE REGULATION PROTEIN 2"/>
    <property type="match status" value="1"/>
</dbReference>
<dbReference type="Gene3D" id="3.30.420.40">
    <property type="match status" value="1"/>
</dbReference>
<sequence>MTANTTIAALDIGSNTVMTLVMQADEQGQLQVMDEFGEVTQLGAGANAKNGHCLRDEPMARSLAAVRRQLAQLRDRYRHFTLVAAATSAVRDAPNGAAFMHQCGQELALQDAPTILSGALEAEATFLGAASAFAPHQAFINIDPGGGSTEFSAGEPGQLGHAFSLPIGCVRWRDRFDLGEAFGNDAREHAAHAVRDAINSAGKDIADLQCAASKNGGRAVLSATGGTAATLGAVLAARHDFDPRLVHGRHCGVAEIAGLLDRIAAMDCATRQALPGMPPGRASVFPAGLIIMFSSMCALGHEKLIINCHGLRHGLISLLQRGRLAPQLSV</sequence>
<dbReference type="RefSeq" id="WP_307260461.1">
    <property type="nucleotide sequence ID" value="NZ_JAUSVL010000001.1"/>
</dbReference>
<dbReference type="InterPro" id="IPR043129">
    <property type="entry name" value="ATPase_NBD"/>
</dbReference>
<evidence type="ECO:0000313" key="3">
    <source>
        <dbReference type="Proteomes" id="UP001238163"/>
    </source>
</evidence>
<dbReference type="PANTHER" id="PTHR30005">
    <property type="entry name" value="EXOPOLYPHOSPHATASE"/>
    <property type="match status" value="1"/>
</dbReference>
<dbReference type="Proteomes" id="UP001238163">
    <property type="component" value="Unassembled WGS sequence"/>
</dbReference>
<protein>
    <submittedName>
        <fullName evidence="2">Exopolyphosphatase/guanosine-5'-triphosphate, 3'-diphosphate pyrophosphatase</fullName>
        <ecNumber evidence="2">3.6.1.11</ecNumber>
        <ecNumber evidence="2">3.6.1.40</ecNumber>
    </submittedName>
</protein>
<dbReference type="EMBL" id="JAUSVL010000001">
    <property type="protein sequence ID" value="MDQ0289126.1"/>
    <property type="molecule type" value="Genomic_DNA"/>
</dbReference>
<proteinExistence type="predicted"/>
<dbReference type="GO" id="GO:0004309">
    <property type="term" value="F:exopolyphosphatase activity"/>
    <property type="evidence" value="ECO:0007669"/>
    <property type="project" value="UniProtKB-EC"/>
</dbReference>
<dbReference type="EC" id="3.6.1.40" evidence="2"/>
<evidence type="ECO:0000313" key="2">
    <source>
        <dbReference type="EMBL" id="MDQ0289126.1"/>
    </source>
</evidence>
<dbReference type="Gene3D" id="3.30.420.150">
    <property type="entry name" value="Exopolyphosphatase. Domain 2"/>
    <property type="match status" value="1"/>
</dbReference>
<keyword evidence="3" id="KW-1185">Reference proteome</keyword>
<organism evidence="2 3">
    <name type="scientific">Oligosphaera ethanolica</name>
    <dbReference type="NCBI Taxonomy" id="760260"/>
    <lineage>
        <taxon>Bacteria</taxon>
        <taxon>Pseudomonadati</taxon>
        <taxon>Lentisphaerota</taxon>
        <taxon>Oligosphaeria</taxon>
        <taxon>Oligosphaerales</taxon>
        <taxon>Oligosphaeraceae</taxon>
        <taxon>Oligosphaera</taxon>
    </lineage>
</organism>
<dbReference type="GO" id="GO:0008894">
    <property type="term" value="F:guanosine-5'-triphosphate,3'-diphosphate diphosphatase activity"/>
    <property type="evidence" value="ECO:0007669"/>
    <property type="project" value="UniProtKB-EC"/>
</dbReference>
<dbReference type="CDD" id="cd24054">
    <property type="entry name" value="ASKHA_NBD_AaPPX-GppA_MtPPX2-like"/>
    <property type="match status" value="1"/>
</dbReference>
<evidence type="ECO:0000259" key="1">
    <source>
        <dbReference type="Pfam" id="PF02541"/>
    </source>
</evidence>
<dbReference type="SUPFAM" id="SSF53067">
    <property type="entry name" value="Actin-like ATPase domain"/>
    <property type="match status" value="2"/>
</dbReference>
<dbReference type="AlphaFoldDB" id="A0AAE3VEV8"/>
<keyword evidence="2" id="KW-0378">Hydrolase</keyword>
<dbReference type="InterPro" id="IPR050273">
    <property type="entry name" value="GppA/Ppx_hydrolase"/>
</dbReference>
<dbReference type="InterPro" id="IPR003695">
    <property type="entry name" value="Ppx_GppA_N"/>
</dbReference>
<dbReference type="Pfam" id="PF02541">
    <property type="entry name" value="Ppx-GppA"/>
    <property type="match status" value="1"/>
</dbReference>
<accession>A0AAE3VEV8</accession>
<reference evidence="2" key="1">
    <citation type="submission" date="2023-07" db="EMBL/GenBank/DDBJ databases">
        <title>Genomic Encyclopedia of Type Strains, Phase IV (KMG-IV): sequencing the most valuable type-strain genomes for metagenomic binning, comparative biology and taxonomic classification.</title>
        <authorList>
            <person name="Goeker M."/>
        </authorList>
    </citation>
    <scope>NUCLEOTIDE SEQUENCE</scope>
    <source>
        <strain evidence="2">DSM 24202</strain>
    </source>
</reference>
<dbReference type="EC" id="3.6.1.11" evidence="2"/>
<name>A0AAE3VEV8_9BACT</name>
<feature type="domain" description="Ppx/GppA phosphatase N-terminal" evidence="1">
    <location>
        <begin position="21"/>
        <end position="316"/>
    </location>
</feature>
<comment type="caution">
    <text evidence="2">The sequence shown here is derived from an EMBL/GenBank/DDBJ whole genome shotgun (WGS) entry which is preliminary data.</text>
</comment>